<name>A0A3V0PG21_SALDZ</name>
<sequence>MQRAEGATARVGLRAISVSSVNRKNWRLCTNGSRCYPVGAGKKQKFRTDSETAVGWLSARNNTKQEHKGCFA</sequence>
<accession>A0A3V0PG21</accession>
<dbReference type="EMBL" id="AAIYJF010000003">
    <property type="protein sequence ID" value="ECJ4376928.1"/>
    <property type="molecule type" value="Genomic_DNA"/>
</dbReference>
<comment type="caution">
    <text evidence="1">The sequence shown here is derived from an EMBL/GenBank/DDBJ whole genome shotgun (WGS) entry which is preliminary data.</text>
</comment>
<protein>
    <submittedName>
        <fullName evidence="1">Uncharacterized protein</fullName>
    </submittedName>
</protein>
<proteinExistence type="predicted"/>
<reference evidence="1" key="1">
    <citation type="submission" date="2018-05" db="EMBL/GenBank/DDBJ databases">
        <authorList>
            <person name="Ashton P.M."/>
            <person name="Dallman T."/>
            <person name="Nair S."/>
            <person name="De Pinna E."/>
            <person name="Peters T."/>
            <person name="Grant K."/>
        </authorList>
    </citation>
    <scope>NUCLEOTIDE SEQUENCE [LARGE SCALE GENOMIC DNA]</scope>
    <source>
        <strain evidence="1">474878</strain>
    </source>
</reference>
<dbReference type="AlphaFoldDB" id="A0A3V0PG21"/>
<organism evidence="1">
    <name type="scientific">Salmonella diarizonae</name>
    <dbReference type="NCBI Taxonomy" id="59204"/>
    <lineage>
        <taxon>Bacteria</taxon>
        <taxon>Pseudomonadati</taxon>
        <taxon>Pseudomonadota</taxon>
        <taxon>Gammaproteobacteria</taxon>
        <taxon>Enterobacterales</taxon>
        <taxon>Enterobacteriaceae</taxon>
        <taxon>Salmonella</taxon>
    </lineage>
</organism>
<evidence type="ECO:0000313" key="1">
    <source>
        <dbReference type="EMBL" id="ECJ4376928.1"/>
    </source>
</evidence>
<gene>
    <name evidence="1" type="ORF">DLB95_06390</name>
</gene>
<dbReference type="Proteomes" id="UP000839781">
    <property type="component" value="Unassembled WGS sequence"/>
</dbReference>